<sequence>MSPEVAISFLSHLQAKLYEIATRDLEQNHEADRYGPEPRRTLGPDLQKHQSRLEAIARLKNSKTLPLALLDTYQLLQDDYSRDVLLELYLQRVIGHDLVKIFRNSPKYWQERSLARSLQTNRLPAKKIRNMNFELTHFDLKEIGYDLNLFSAPIGIDATFLKTQYEYSGVKPAIAAKTGDVVIEAGSCYGDTSLYFASKVGPTGKVMGFEFIPDNLDILRQNLELNPRYRSNIEIIERPVWESSDKILYMLNNGPGSQVSERPLSHGATEIRTVSIDDVVRDRNLPRVDFIKMDIEGAELSALKGAVRTLGRFKPTLAICVYHKPNDWVELPLFISSLNLGYKMWLDHFTIYPEETVLFCRAA</sequence>
<dbReference type="PANTHER" id="PTHR34203:SF15">
    <property type="entry name" value="SLL1173 PROTEIN"/>
    <property type="match status" value="1"/>
</dbReference>
<feature type="domain" description="Methyltransferase FkbM" evidence="1">
    <location>
        <begin position="185"/>
        <end position="343"/>
    </location>
</feature>
<dbReference type="Gene3D" id="3.40.50.150">
    <property type="entry name" value="Vaccinia Virus protein VP39"/>
    <property type="match status" value="1"/>
</dbReference>
<dbReference type="Proteomes" id="UP000051936">
    <property type="component" value="Unassembled WGS sequence"/>
</dbReference>
<dbReference type="InterPro" id="IPR029063">
    <property type="entry name" value="SAM-dependent_MTases_sf"/>
</dbReference>
<dbReference type="SUPFAM" id="SSF53335">
    <property type="entry name" value="S-adenosyl-L-methionine-dependent methyltransferases"/>
    <property type="match status" value="1"/>
</dbReference>
<reference evidence="2 3" key="1">
    <citation type="submission" date="2015-09" db="EMBL/GenBank/DDBJ databases">
        <title>Draft Genome Sequence of Bradyrhizobium manausense Strain BR 3351T, a Novel Symbiotic Nitrogen-Fixing Alphaproteobacterium Isolated from Brazilian Amazon Rain Forest.</title>
        <authorList>
            <person name="De Araujo J.L."/>
            <person name="Zilli J.E."/>
        </authorList>
    </citation>
    <scope>NUCLEOTIDE SEQUENCE [LARGE SCALE GENOMIC DNA]</scope>
    <source>
        <strain evidence="2 3">BR3351</strain>
    </source>
</reference>
<dbReference type="InterPro" id="IPR006342">
    <property type="entry name" value="FkbM_mtfrase"/>
</dbReference>
<dbReference type="EMBL" id="LJYG01000094">
    <property type="protein sequence ID" value="KRQ08205.1"/>
    <property type="molecule type" value="Genomic_DNA"/>
</dbReference>
<dbReference type="NCBIfam" id="TIGR01444">
    <property type="entry name" value="fkbM_fam"/>
    <property type="match status" value="1"/>
</dbReference>
<protein>
    <recommendedName>
        <fullName evidence="1">Methyltransferase FkbM domain-containing protein</fullName>
    </recommendedName>
</protein>
<evidence type="ECO:0000313" key="2">
    <source>
        <dbReference type="EMBL" id="KRQ08205.1"/>
    </source>
</evidence>
<dbReference type="STRING" id="989370.AOQ71_22170"/>
<evidence type="ECO:0000313" key="3">
    <source>
        <dbReference type="Proteomes" id="UP000051936"/>
    </source>
</evidence>
<gene>
    <name evidence="2" type="ORF">AOQ71_22170</name>
</gene>
<dbReference type="PANTHER" id="PTHR34203">
    <property type="entry name" value="METHYLTRANSFERASE, FKBM FAMILY PROTEIN"/>
    <property type="match status" value="1"/>
</dbReference>
<keyword evidence="3" id="KW-1185">Reference proteome</keyword>
<accession>A0A0R3DIM5</accession>
<organism evidence="2 3">
    <name type="scientific">Bradyrhizobium manausense</name>
    <dbReference type="NCBI Taxonomy" id="989370"/>
    <lineage>
        <taxon>Bacteria</taxon>
        <taxon>Pseudomonadati</taxon>
        <taxon>Pseudomonadota</taxon>
        <taxon>Alphaproteobacteria</taxon>
        <taxon>Hyphomicrobiales</taxon>
        <taxon>Nitrobacteraceae</taxon>
        <taxon>Bradyrhizobium</taxon>
    </lineage>
</organism>
<dbReference type="InterPro" id="IPR052514">
    <property type="entry name" value="SAM-dependent_MTase"/>
</dbReference>
<evidence type="ECO:0000259" key="1">
    <source>
        <dbReference type="Pfam" id="PF05050"/>
    </source>
</evidence>
<name>A0A0R3DIM5_9BRAD</name>
<comment type="caution">
    <text evidence="2">The sequence shown here is derived from an EMBL/GenBank/DDBJ whole genome shotgun (WGS) entry which is preliminary data.</text>
</comment>
<dbReference type="Pfam" id="PF05050">
    <property type="entry name" value="Methyltransf_21"/>
    <property type="match status" value="1"/>
</dbReference>
<proteinExistence type="predicted"/>
<dbReference type="AlphaFoldDB" id="A0A0R3DIM5"/>